<dbReference type="EMBL" id="LT934111">
    <property type="protein sequence ID" value="VAH11393.1"/>
    <property type="molecule type" value="Genomic_DNA"/>
</dbReference>
<proteinExistence type="predicted"/>
<dbReference type="Proteomes" id="UP000324705">
    <property type="component" value="Chromosome 1A"/>
</dbReference>
<protein>
    <submittedName>
        <fullName evidence="1">Uncharacterized protein</fullName>
    </submittedName>
</protein>
<keyword evidence="2" id="KW-1185">Reference proteome</keyword>
<organism evidence="1 2">
    <name type="scientific">Triticum turgidum subsp. durum</name>
    <name type="common">Durum wheat</name>
    <name type="synonym">Triticum durum</name>
    <dbReference type="NCBI Taxonomy" id="4567"/>
    <lineage>
        <taxon>Eukaryota</taxon>
        <taxon>Viridiplantae</taxon>
        <taxon>Streptophyta</taxon>
        <taxon>Embryophyta</taxon>
        <taxon>Tracheophyta</taxon>
        <taxon>Spermatophyta</taxon>
        <taxon>Magnoliopsida</taxon>
        <taxon>Liliopsida</taxon>
        <taxon>Poales</taxon>
        <taxon>Poaceae</taxon>
        <taxon>BOP clade</taxon>
        <taxon>Pooideae</taxon>
        <taxon>Triticodae</taxon>
        <taxon>Triticeae</taxon>
        <taxon>Triticinae</taxon>
        <taxon>Triticum</taxon>
    </lineage>
</organism>
<dbReference type="PANTHER" id="PTHR31105">
    <property type="entry name" value="EXTRA-LARGE G-PROTEIN-LIKE"/>
    <property type="match status" value="1"/>
</dbReference>
<accession>A0A9R0QLJ4</accession>
<dbReference type="Gramene" id="TRITD1Av1G224320.7">
    <property type="protein sequence ID" value="TRITD1Av1G224320.7"/>
    <property type="gene ID" value="TRITD1Av1G224320"/>
</dbReference>
<dbReference type="PANTHER" id="PTHR31105:SF8">
    <property type="entry name" value="OS05G0586400 PROTEIN"/>
    <property type="match status" value="1"/>
</dbReference>
<dbReference type="InterPro" id="IPR040244">
    <property type="entry name" value="EDR4-like"/>
</dbReference>
<dbReference type="GO" id="GO:1900150">
    <property type="term" value="P:regulation of defense response to fungus"/>
    <property type="evidence" value="ECO:0007669"/>
    <property type="project" value="InterPro"/>
</dbReference>
<sequence>MKFNLQLSMDSVKVSINGHPISERALRKAEKKAGPVSPGSYWYDQRAGFWGVMGHECSGIIPPFIKEFSYSMPKNCAGTVTDATTGDKLRSLGKLAPTIEKMKRGFGMHVPEEIS</sequence>
<evidence type="ECO:0000313" key="1">
    <source>
        <dbReference type="EMBL" id="VAH11393.1"/>
    </source>
</evidence>
<name>A0A9R0QLJ4_TRITD</name>
<reference evidence="1 2" key="1">
    <citation type="submission" date="2017-09" db="EMBL/GenBank/DDBJ databases">
        <authorList>
            <consortium name="International Durum Wheat Genome Sequencing Consortium (IDWGSC)"/>
            <person name="Milanesi L."/>
        </authorList>
    </citation>
    <scope>NUCLEOTIDE SEQUENCE [LARGE SCALE GENOMIC DNA]</scope>
    <source>
        <strain evidence="2">cv. Svevo</strain>
    </source>
</reference>
<gene>
    <name evidence="1" type="ORF">TRITD_1Av1G224320</name>
</gene>
<evidence type="ECO:0000313" key="2">
    <source>
        <dbReference type="Proteomes" id="UP000324705"/>
    </source>
</evidence>
<dbReference type="AlphaFoldDB" id="A0A9R0QLJ4"/>